<dbReference type="AlphaFoldDB" id="A0A8S1V0Z3"/>
<organism evidence="1 2">
    <name type="scientific">Paramecium octaurelia</name>
    <dbReference type="NCBI Taxonomy" id="43137"/>
    <lineage>
        <taxon>Eukaryota</taxon>
        <taxon>Sar</taxon>
        <taxon>Alveolata</taxon>
        <taxon>Ciliophora</taxon>
        <taxon>Intramacronucleata</taxon>
        <taxon>Oligohymenophorea</taxon>
        <taxon>Peniculida</taxon>
        <taxon>Parameciidae</taxon>
        <taxon>Paramecium</taxon>
    </lineage>
</organism>
<comment type="caution">
    <text evidence="1">The sequence shown here is derived from an EMBL/GenBank/DDBJ whole genome shotgun (WGS) entry which is preliminary data.</text>
</comment>
<accession>A0A8S1V0Z3</accession>
<dbReference type="Proteomes" id="UP000683925">
    <property type="component" value="Unassembled WGS sequence"/>
</dbReference>
<proteinExistence type="predicted"/>
<keyword evidence="2" id="KW-1185">Reference proteome</keyword>
<protein>
    <submittedName>
        <fullName evidence="1">Uncharacterized protein</fullName>
    </submittedName>
</protein>
<evidence type="ECO:0000313" key="2">
    <source>
        <dbReference type="Proteomes" id="UP000683925"/>
    </source>
</evidence>
<dbReference type="EMBL" id="CAJJDP010000055">
    <property type="protein sequence ID" value="CAD8170555.1"/>
    <property type="molecule type" value="Genomic_DNA"/>
</dbReference>
<sequence length="64" mass="7948">MQNERRRKIFQYYTQQLREHMIQNLMNQYLKMIAYQSSKMNKSKNMNKHIIEGRKKNLNSKINN</sequence>
<evidence type="ECO:0000313" key="1">
    <source>
        <dbReference type="EMBL" id="CAD8170555.1"/>
    </source>
</evidence>
<gene>
    <name evidence="1" type="ORF">POCTA_138.1.T0550237</name>
</gene>
<name>A0A8S1V0Z3_PAROT</name>
<reference evidence="1" key="1">
    <citation type="submission" date="2021-01" db="EMBL/GenBank/DDBJ databases">
        <authorList>
            <consortium name="Genoscope - CEA"/>
            <person name="William W."/>
        </authorList>
    </citation>
    <scope>NUCLEOTIDE SEQUENCE</scope>
</reference>